<dbReference type="Proteomes" id="UP001204548">
    <property type="component" value="Unassembled WGS sequence"/>
</dbReference>
<dbReference type="EMBL" id="JANUTS010000001">
    <property type="protein sequence ID" value="MCS2791101.1"/>
    <property type="molecule type" value="Genomic_DNA"/>
</dbReference>
<gene>
    <name evidence="7" type="ORF">NXW97_03585</name>
</gene>
<evidence type="ECO:0000256" key="3">
    <source>
        <dbReference type="ARBA" id="ARBA00023163"/>
    </source>
</evidence>
<keyword evidence="5" id="KW-1133">Transmembrane helix</keyword>
<dbReference type="Gene3D" id="1.10.10.60">
    <property type="entry name" value="Homeodomain-like"/>
    <property type="match status" value="1"/>
</dbReference>
<dbReference type="GO" id="GO:0043565">
    <property type="term" value="F:sequence-specific DNA binding"/>
    <property type="evidence" value="ECO:0007669"/>
    <property type="project" value="InterPro"/>
</dbReference>
<feature type="domain" description="HTH araC/xylS-type" evidence="6">
    <location>
        <begin position="494"/>
        <end position="600"/>
    </location>
</feature>
<feature type="transmembrane region" description="Helical" evidence="5">
    <location>
        <begin position="386"/>
        <end position="406"/>
    </location>
</feature>
<dbReference type="AlphaFoldDB" id="A0AAW5NRF3"/>
<evidence type="ECO:0000313" key="8">
    <source>
        <dbReference type="Proteomes" id="UP001204548"/>
    </source>
</evidence>
<feature type="repeat" description="TPR" evidence="4">
    <location>
        <begin position="316"/>
        <end position="349"/>
    </location>
</feature>
<evidence type="ECO:0000313" key="7">
    <source>
        <dbReference type="EMBL" id="MCS2791101.1"/>
    </source>
</evidence>
<evidence type="ECO:0000256" key="2">
    <source>
        <dbReference type="ARBA" id="ARBA00023125"/>
    </source>
</evidence>
<comment type="caution">
    <text evidence="7">The sequence shown here is derived from an EMBL/GenBank/DDBJ whole genome shotgun (WGS) entry which is preliminary data.</text>
</comment>
<keyword evidence="1" id="KW-0805">Transcription regulation</keyword>
<sequence>MKNLLLTTIFTWVIVVINLIGTKIQAKDNSLPDSLITADYVYEYTFSDFDKALQIMGKLRKRNSLPGFKLDITESDLYFNTGKYYQALKFYGRALQSDSIQADDQQNMEQIHRMISCYDCLHNETKKAQYVEMLLKKSKQCGNEAMQSVALFNMGKMLYYQGNKEKGYEFMLQAVELMEKTDYKYKYDNLRYDYNTLLIFQERDGRNNEALQTLEALQKVVVAETGEETPMEELGEKEKKAMYAHYAVVLSRLGRLKEADGYYKQFLSLSNVFDRDNYLIMPYLLDRKMYDDVILMNSAREKSLRAQGDTITYHMTSIKSSLGEAYKRKGDYLTAAEYFQQLAMLKDSIKNREQKSSALELATIYETHEKDLFIQQQTADIRMRNALLIFVGCIVFLSAVFLWSTIRYNRAIRRKNEAMVGTIEDLLAYREELYRRKEENFILKAQLQAEDKPQTTPKENEDVSTIETDITIENASANMPSDKDEDNKNMLYDKSMFDRVEREIINRQLFLQPDFSREELIKIIYIPKNKFAQLFKLYARTSFSKYVNNLRLEYAAGMLKEHPYYTIDAIAKECGMSTVQTFYRLFSEKFGVTPTEFRSGLKIPENECNND</sequence>
<dbReference type="SMART" id="SM00028">
    <property type="entry name" value="TPR"/>
    <property type="match status" value="2"/>
</dbReference>
<keyword evidence="5" id="KW-0472">Membrane</keyword>
<evidence type="ECO:0000259" key="6">
    <source>
        <dbReference type="PROSITE" id="PS01124"/>
    </source>
</evidence>
<dbReference type="SMART" id="SM00342">
    <property type="entry name" value="HTH_ARAC"/>
    <property type="match status" value="1"/>
</dbReference>
<keyword evidence="2" id="KW-0238">DNA-binding</keyword>
<dbReference type="InterPro" id="IPR011990">
    <property type="entry name" value="TPR-like_helical_dom_sf"/>
</dbReference>
<dbReference type="SUPFAM" id="SSF48452">
    <property type="entry name" value="TPR-like"/>
    <property type="match status" value="1"/>
</dbReference>
<dbReference type="PANTHER" id="PTHR43280:SF34">
    <property type="entry name" value="ARAC-FAMILY TRANSCRIPTIONAL REGULATOR"/>
    <property type="match status" value="1"/>
</dbReference>
<dbReference type="RefSeq" id="WP_010535760.1">
    <property type="nucleotide sequence ID" value="NZ_CAJTBR010000104.1"/>
</dbReference>
<dbReference type="InterPro" id="IPR009057">
    <property type="entry name" value="Homeodomain-like_sf"/>
</dbReference>
<keyword evidence="4" id="KW-0802">TPR repeat</keyword>
<dbReference type="PANTHER" id="PTHR43280">
    <property type="entry name" value="ARAC-FAMILY TRANSCRIPTIONAL REGULATOR"/>
    <property type="match status" value="1"/>
</dbReference>
<dbReference type="Gene3D" id="1.25.40.10">
    <property type="entry name" value="Tetratricopeptide repeat domain"/>
    <property type="match status" value="1"/>
</dbReference>
<protein>
    <submittedName>
        <fullName evidence="7">Helix-turn-helix domain-containing protein</fullName>
    </submittedName>
</protein>
<keyword evidence="5" id="KW-0812">Transmembrane</keyword>
<evidence type="ECO:0000256" key="1">
    <source>
        <dbReference type="ARBA" id="ARBA00023015"/>
    </source>
</evidence>
<keyword evidence="3" id="KW-0804">Transcription</keyword>
<organism evidence="7 8">
    <name type="scientific">Bacteroides faecis</name>
    <dbReference type="NCBI Taxonomy" id="674529"/>
    <lineage>
        <taxon>Bacteria</taxon>
        <taxon>Pseudomonadati</taxon>
        <taxon>Bacteroidota</taxon>
        <taxon>Bacteroidia</taxon>
        <taxon>Bacteroidales</taxon>
        <taxon>Bacteroidaceae</taxon>
        <taxon>Bacteroides</taxon>
    </lineage>
</organism>
<evidence type="ECO:0000256" key="4">
    <source>
        <dbReference type="PROSITE-ProRule" id="PRU00339"/>
    </source>
</evidence>
<dbReference type="SUPFAM" id="SSF46689">
    <property type="entry name" value="Homeodomain-like"/>
    <property type="match status" value="1"/>
</dbReference>
<reference evidence="7" key="1">
    <citation type="submission" date="2022-08" db="EMBL/GenBank/DDBJ databases">
        <title>Genome Sequencing of Bacteroides fragilis Group Isolates with Nanopore Technology.</title>
        <authorList>
            <person name="Tisza M.J."/>
            <person name="Smith D."/>
            <person name="Dekker J.P."/>
        </authorList>
    </citation>
    <scope>NUCLEOTIDE SEQUENCE</scope>
    <source>
        <strain evidence="7">BFG-351</strain>
    </source>
</reference>
<dbReference type="GO" id="GO:0003700">
    <property type="term" value="F:DNA-binding transcription factor activity"/>
    <property type="evidence" value="ECO:0007669"/>
    <property type="project" value="InterPro"/>
</dbReference>
<accession>A0AAW5NRF3</accession>
<dbReference type="InterPro" id="IPR018060">
    <property type="entry name" value="HTH_AraC"/>
</dbReference>
<dbReference type="InterPro" id="IPR019734">
    <property type="entry name" value="TPR_rpt"/>
</dbReference>
<dbReference type="Pfam" id="PF12833">
    <property type="entry name" value="HTH_18"/>
    <property type="match status" value="1"/>
</dbReference>
<dbReference type="PROSITE" id="PS50005">
    <property type="entry name" value="TPR"/>
    <property type="match status" value="1"/>
</dbReference>
<proteinExistence type="predicted"/>
<name>A0AAW5NRF3_9BACE</name>
<dbReference type="PROSITE" id="PS01124">
    <property type="entry name" value="HTH_ARAC_FAMILY_2"/>
    <property type="match status" value="1"/>
</dbReference>
<evidence type="ECO:0000256" key="5">
    <source>
        <dbReference type="SAM" id="Phobius"/>
    </source>
</evidence>